<feature type="binding site" evidence="2">
    <location>
        <position position="160"/>
    </location>
    <ligand>
        <name>Cu cation</name>
        <dbReference type="ChEBI" id="CHEBI:23378"/>
    </ligand>
</feature>
<dbReference type="OrthoDB" id="270009at2759"/>
<dbReference type="FunFam" id="3.40.30.10:FF:000013">
    <property type="entry name" value="Blast:Protein SCO1 homolog, mitochondrial"/>
    <property type="match status" value="1"/>
</dbReference>
<organism evidence="6">
    <name type="scientific">Micromonas pusilla (strain CCMP1545)</name>
    <name type="common">Picoplanktonic green alga</name>
    <dbReference type="NCBI Taxonomy" id="564608"/>
    <lineage>
        <taxon>Eukaryota</taxon>
        <taxon>Viridiplantae</taxon>
        <taxon>Chlorophyta</taxon>
        <taxon>Mamiellophyceae</taxon>
        <taxon>Mamiellales</taxon>
        <taxon>Mamiellaceae</taxon>
        <taxon>Micromonas</taxon>
    </lineage>
</organism>
<dbReference type="PANTHER" id="PTHR12151:SF5">
    <property type="entry name" value="AT19154P"/>
    <property type="match status" value="1"/>
</dbReference>
<dbReference type="AlphaFoldDB" id="C1N5C5"/>
<keyword evidence="2" id="KW-0479">Metal-binding</keyword>
<dbReference type="Pfam" id="PF02630">
    <property type="entry name" value="SCO1-SenC"/>
    <property type="match status" value="1"/>
</dbReference>
<dbReference type="GeneID" id="9688588"/>
<evidence type="ECO:0000256" key="3">
    <source>
        <dbReference type="PIRSR" id="PIRSR603782-2"/>
    </source>
</evidence>
<dbReference type="CDD" id="cd02968">
    <property type="entry name" value="SCO"/>
    <property type="match status" value="1"/>
</dbReference>
<feature type="binding site" evidence="2">
    <location>
        <position position="249"/>
    </location>
    <ligand>
        <name>Cu cation</name>
        <dbReference type="ChEBI" id="CHEBI:23378"/>
    </ligand>
</feature>
<accession>C1N5C5</accession>
<evidence type="ECO:0000256" key="2">
    <source>
        <dbReference type="PIRSR" id="PIRSR603782-1"/>
    </source>
</evidence>
<dbReference type="GO" id="GO:0033617">
    <property type="term" value="P:mitochondrial respiratory chain complex IV assembly"/>
    <property type="evidence" value="ECO:0007669"/>
    <property type="project" value="TreeGrafter"/>
</dbReference>
<dbReference type="GO" id="GO:0046872">
    <property type="term" value="F:metal ion binding"/>
    <property type="evidence" value="ECO:0007669"/>
    <property type="project" value="UniProtKB-KW"/>
</dbReference>
<proteinExistence type="inferred from homology"/>
<dbReference type="KEGG" id="mpp:MICPUCDRAFT_66990"/>
<keyword evidence="6" id="KW-1185">Reference proteome</keyword>
<feature type="disulfide bond" description="Redox-active" evidence="3">
    <location>
        <begin position="160"/>
        <end position="164"/>
    </location>
</feature>
<dbReference type="InterPro" id="IPR003782">
    <property type="entry name" value="SCO1/SenC"/>
</dbReference>
<sequence length="288" mass="30497">MRAHARRVARAARAASSRAHVASTSASSAPGATTKTTIGIEIVGTRRRGLGIAASSSSRAAFSAARGFAAAATGGGGGGGQGPVGWKSLAVACVTGGGLLYVYGEQRNKRLAAIKEGPSAGKASIGGHFTLKCANENGKAFSTTSLRGKFALLYFGFTMCPDICPDELEKMAECVDHVAAAGKEIVPVFVSIDPERDTVKRVKEYVKEFHPKLIGLTGSVDACKNAAKKYRVYYHKTGEEDDADYLVDHSIIMYLVDDNGDFVTFYGKNFEAKAMADAILEQMKRLGR</sequence>
<evidence type="ECO:0000256" key="4">
    <source>
        <dbReference type="SAM" id="MobiDB-lite"/>
    </source>
</evidence>
<dbReference type="Proteomes" id="UP000001876">
    <property type="component" value="Unassembled WGS sequence"/>
</dbReference>
<evidence type="ECO:0000313" key="5">
    <source>
        <dbReference type="EMBL" id="EEH52882.1"/>
    </source>
</evidence>
<dbReference type="OMA" id="CRAFRVY"/>
<comment type="similarity">
    <text evidence="1">Belongs to the SCO1/2 family.</text>
</comment>
<dbReference type="eggNOG" id="KOG2792">
    <property type="taxonomic scope" value="Eukaryota"/>
</dbReference>
<dbReference type="SUPFAM" id="SSF52833">
    <property type="entry name" value="Thioredoxin-like"/>
    <property type="match status" value="1"/>
</dbReference>
<name>C1N5C5_MICPC</name>
<protein>
    <submittedName>
        <fullName evidence="5">Predicted protein</fullName>
    </submittedName>
</protein>
<gene>
    <name evidence="5" type="ORF">MICPUCDRAFT_66990</name>
</gene>
<dbReference type="PANTHER" id="PTHR12151">
    <property type="entry name" value="ELECTRON TRANSPORT PROTIN SCO1/SENC FAMILY MEMBER"/>
    <property type="match status" value="1"/>
</dbReference>
<dbReference type="EMBL" id="GG663747">
    <property type="protein sequence ID" value="EEH52882.1"/>
    <property type="molecule type" value="Genomic_DNA"/>
</dbReference>
<dbReference type="InterPro" id="IPR036249">
    <property type="entry name" value="Thioredoxin-like_sf"/>
</dbReference>
<evidence type="ECO:0000313" key="6">
    <source>
        <dbReference type="Proteomes" id="UP000001876"/>
    </source>
</evidence>
<dbReference type="GO" id="GO:0005739">
    <property type="term" value="C:mitochondrion"/>
    <property type="evidence" value="ECO:0007669"/>
    <property type="project" value="GOC"/>
</dbReference>
<dbReference type="Gene3D" id="3.40.30.10">
    <property type="entry name" value="Glutaredoxin"/>
    <property type="match status" value="1"/>
</dbReference>
<dbReference type="STRING" id="564608.C1N5C5"/>
<keyword evidence="2" id="KW-0186">Copper</keyword>
<dbReference type="RefSeq" id="XP_003062943.1">
    <property type="nucleotide sequence ID" value="XM_003062897.1"/>
</dbReference>
<evidence type="ECO:0000256" key="1">
    <source>
        <dbReference type="ARBA" id="ARBA00010996"/>
    </source>
</evidence>
<keyword evidence="3" id="KW-1015">Disulfide bond</keyword>
<feature type="binding site" evidence="2">
    <location>
        <position position="164"/>
    </location>
    <ligand>
        <name>Cu cation</name>
        <dbReference type="ChEBI" id="CHEBI:23378"/>
    </ligand>
</feature>
<reference evidence="5 6" key="1">
    <citation type="journal article" date="2009" name="Science">
        <title>Green evolution and dynamic adaptations revealed by genomes of the marine picoeukaryotes Micromonas.</title>
        <authorList>
            <person name="Worden A.Z."/>
            <person name="Lee J.H."/>
            <person name="Mock T."/>
            <person name="Rouze P."/>
            <person name="Simmons M.P."/>
            <person name="Aerts A.L."/>
            <person name="Allen A.E."/>
            <person name="Cuvelier M.L."/>
            <person name="Derelle E."/>
            <person name="Everett M.V."/>
            <person name="Foulon E."/>
            <person name="Grimwood J."/>
            <person name="Gundlach H."/>
            <person name="Henrissat B."/>
            <person name="Napoli C."/>
            <person name="McDonald S.M."/>
            <person name="Parker M.S."/>
            <person name="Rombauts S."/>
            <person name="Salamov A."/>
            <person name="Von Dassow P."/>
            <person name="Badger J.H."/>
            <person name="Coutinho P.M."/>
            <person name="Demir E."/>
            <person name="Dubchak I."/>
            <person name="Gentemann C."/>
            <person name="Eikrem W."/>
            <person name="Gready J.E."/>
            <person name="John U."/>
            <person name="Lanier W."/>
            <person name="Lindquist E.A."/>
            <person name="Lucas S."/>
            <person name="Mayer K.F."/>
            <person name="Moreau H."/>
            <person name="Not F."/>
            <person name="Otillar R."/>
            <person name="Panaud O."/>
            <person name="Pangilinan J."/>
            <person name="Paulsen I."/>
            <person name="Piegu B."/>
            <person name="Poliakov A."/>
            <person name="Robbens S."/>
            <person name="Schmutz J."/>
            <person name="Toulza E."/>
            <person name="Wyss T."/>
            <person name="Zelensky A."/>
            <person name="Zhou K."/>
            <person name="Armbrust E.V."/>
            <person name="Bhattacharya D."/>
            <person name="Goodenough U.W."/>
            <person name="Van de Peer Y."/>
            <person name="Grigoriev I.V."/>
        </authorList>
    </citation>
    <scope>NUCLEOTIDE SEQUENCE [LARGE SCALE GENOMIC DNA]</scope>
    <source>
        <strain evidence="5 6">CCMP1545</strain>
    </source>
</reference>
<feature type="region of interest" description="Disordered" evidence="4">
    <location>
        <begin position="12"/>
        <end position="32"/>
    </location>
</feature>